<reference evidence="3" key="1">
    <citation type="journal article" date="2014" name="Int. J. Syst. Evol. Microbiol.">
        <title>Complete genome sequence of Corynebacterium casei LMG S-19264T (=DSM 44701T), isolated from a smear-ripened cheese.</title>
        <authorList>
            <consortium name="US DOE Joint Genome Institute (JGI-PGF)"/>
            <person name="Walter F."/>
            <person name="Albersmeier A."/>
            <person name="Kalinowski J."/>
            <person name="Ruckert C."/>
        </authorList>
    </citation>
    <scope>NUCLEOTIDE SEQUENCE</scope>
    <source>
        <strain evidence="3">CGMCC 1.10998</strain>
    </source>
</reference>
<evidence type="ECO:0000256" key="2">
    <source>
        <dbReference type="SAM" id="Phobius"/>
    </source>
</evidence>
<dbReference type="AlphaFoldDB" id="A0A916UHK2"/>
<evidence type="ECO:0000256" key="1">
    <source>
        <dbReference type="SAM" id="MobiDB-lite"/>
    </source>
</evidence>
<protein>
    <submittedName>
        <fullName evidence="3">Uncharacterized protein</fullName>
    </submittedName>
</protein>
<evidence type="ECO:0000313" key="4">
    <source>
        <dbReference type="Proteomes" id="UP000637423"/>
    </source>
</evidence>
<proteinExistence type="predicted"/>
<gene>
    <name evidence="3" type="ORF">GCM10011396_21440</name>
</gene>
<dbReference type="EMBL" id="BMED01000002">
    <property type="protein sequence ID" value="GGC73937.1"/>
    <property type="molecule type" value="Genomic_DNA"/>
</dbReference>
<keyword evidence="2" id="KW-0472">Membrane</keyword>
<feature type="compositionally biased region" description="Polar residues" evidence="1">
    <location>
        <begin position="89"/>
        <end position="98"/>
    </location>
</feature>
<organism evidence="3 4">
    <name type="scientific">Undibacterium terreum</name>
    <dbReference type="NCBI Taxonomy" id="1224302"/>
    <lineage>
        <taxon>Bacteria</taxon>
        <taxon>Pseudomonadati</taxon>
        <taxon>Pseudomonadota</taxon>
        <taxon>Betaproteobacteria</taxon>
        <taxon>Burkholderiales</taxon>
        <taxon>Oxalobacteraceae</taxon>
        <taxon>Undibacterium</taxon>
    </lineage>
</organism>
<dbReference type="Proteomes" id="UP000637423">
    <property type="component" value="Unassembled WGS sequence"/>
</dbReference>
<sequence>MPAPPNRLSSLNSKWPLPRLTRLPLAVEITLALLIKILILTLLWKFFFSHPQVKKMRMPLPQVEQHLLAETPATKLATAAPAVPAAPPISNTTDKGSP</sequence>
<evidence type="ECO:0000313" key="3">
    <source>
        <dbReference type="EMBL" id="GGC73937.1"/>
    </source>
</evidence>
<dbReference type="NCBIfam" id="NF045611">
    <property type="entry name" value="small_CydP"/>
    <property type="match status" value="1"/>
</dbReference>
<reference evidence="3" key="2">
    <citation type="submission" date="2020-09" db="EMBL/GenBank/DDBJ databases">
        <authorList>
            <person name="Sun Q."/>
            <person name="Zhou Y."/>
        </authorList>
    </citation>
    <scope>NUCLEOTIDE SEQUENCE</scope>
    <source>
        <strain evidence="3">CGMCC 1.10998</strain>
    </source>
</reference>
<dbReference type="RefSeq" id="WP_188566050.1">
    <property type="nucleotide sequence ID" value="NZ_BMED01000002.1"/>
</dbReference>
<feature type="transmembrane region" description="Helical" evidence="2">
    <location>
        <begin position="25"/>
        <end position="48"/>
    </location>
</feature>
<keyword evidence="4" id="KW-1185">Reference proteome</keyword>
<keyword evidence="2" id="KW-1133">Transmembrane helix</keyword>
<feature type="region of interest" description="Disordered" evidence="1">
    <location>
        <begin position="78"/>
        <end position="98"/>
    </location>
</feature>
<accession>A0A916UHK2</accession>
<name>A0A916UHK2_9BURK</name>
<keyword evidence="2" id="KW-0812">Transmembrane</keyword>
<comment type="caution">
    <text evidence="3">The sequence shown here is derived from an EMBL/GenBank/DDBJ whole genome shotgun (WGS) entry which is preliminary data.</text>
</comment>
<dbReference type="InterPro" id="IPR054636">
    <property type="entry name" value="CydP"/>
</dbReference>